<keyword evidence="2" id="KW-1185">Reference proteome</keyword>
<reference evidence="1 2" key="1">
    <citation type="submission" date="2022-07" db="EMBL/GenBank/DDBJ databases">
        <title>Methylomonas rivi sp. nov., Methylomonas rosea sp. nov., Methylomonas aureus sp. nov. and Methylomonas subterranea sp. nov., four novel methanotrophs isolated from a freshwater creek and the deep terrestrial subsurface.</title>
        <authorList>
            <person name="Abin C."/>
            <person name="Sankaranarayanan K."/>
            <person name="Garner C."/>
            <person name="Sindelar R."/>
            <person name="Kotary K."/>
            <person name="Garner R."/>
            <person name="Barclay S."/>
            <person name="Lawson P."/>
            <person name="Krumholz L."/>
        </authorList>
    </citation>
    <scope>NUCLEOTIDE SEQUENCE [LARGE SCALE GENOMIC DNA]</scope>
    <source>
        <strain evidence="1 2">WSC-6</strain>
    </source>
</reference>
<dbReference type="Pfam" id="PF21980">
    <property type="entry name" value="MksE"/>
    <property type="match status" value="1"/>
</dbReference>
<sequence>MFKHVAEALLSGHFICPTAYPDAYEYLAQAANADKVNAFLQPLDRELLNLDGELFYAAYTVVDDSNRGAIKEAFAELRSQLRPVVEWMDMVMTALGQDMPIRARDQIRLHQLLQAIEHEPSLAEQLNRLTQLSLFKTNKSSLNEQLSWVLQKLEQSGYLIRPNALASIYIATGKINYLHKIIAFLNDAENLELDQHTLSAEDSEQQELFL</sequence>
<name>A0ABT1U752_9GAMM</name>
<gene>
    <name evidence="1" type="ORF">NP596_14555</name>
</gene>
<accession>A0ABT1U752</accession>
<dbReference type="RefSeq" id="WP_256616115.1">
    <property type="nucleotide sequence ID" value="NZ_JANIBK010000089.1"/>
</dbReference>
<dbReference type="Proteomes" id="UP001524586">
    <property type="component" value="Unassembled WGS sequence"/>
</dbReference>
<comment type="caution">
    <text evidence="1">The sequence shown here is derived from an EMBL/GenBank/DDBJ whole genome shotgun (WGS) entry which is preliminary data.</text>
</comment>
<evidence type="ECO:0000313" key="1">
    <source>
        <dbReference type="EMBL" id="MCQ8129682.1"/>
    </source>
</evidence>
<dbReference type="EMBL" id="JANIBK010000089">
    <property type="protein sequence ID" value="MCQ8129682.1"/>
    <property type="molecule type" value="Genomic_DNA"/>
</dbReference>
<evidence type="ECO:0000313" key="2">
    <source>
        <dbReference type="Proteomes" id="UP001524586"/>
    </source>
</evidence>
<proteinExistence type="predicted"/>
<protein>
    <submittedName>
        <fullName evidence="1">Uncharacterized protein</fullName>
    </submittedName>
</protein>
<dbReference type="InterPro" id="IPR053841">
    <property type="entry name" value="MksE"/>
</dbReference>
<organism evidence="1 2">
    <name type="scientific">Methylomonas rivi</name>
    <dbReference type="NCBI Taxonomy" id="2952226"/>
    <lineage>
        <taxon>Bacteria</taxon>
        <taxon>Pseudomonadati</taxon>
        <taxon>Pseudomonadota</taxon>
        <taxon>Gammaproteobacteria</taxon>
        <taxon>Methylococcales</taxon>
        <taxon>Methylococcaceae</taxon>
        <taxon>Methylomonas</taxon>
    </lineage>
</organism>